<organismHost>
    <name type="scientific">Delftia acidovorans</name>
    <name type="common">Pseudomonas acidovorans</name>
    <name type="synonym">Comamonas acidovorans</name>
    <dbReference type="NCBI Taxonomy" id="80866"/>
</organismHost>
<dbReference type="Proteomes" id="UP000008986">
    <property type="component" value="Segment"/>
</dbReference>
<evidence type="ECO:0000313" key="1">
    <source>
        <dbReference type="EMBL" id="ACV50227.1"/>
    </source>
</evidence>
<name>C9DGH6_BPW14</name>
<keyword evidence="2" id="KW-1185">Reference proteome</keyword>
<organism evidence="1 2">
    <name type="scientific">Delftia phage PhiW-14</name>
    <name type="common">Deftia acidovorans bacteriophage phiW-14</name>
    <dbReference type="NCBI Taxonomy" id="665032"/>
    <lineage>
        <taxon>Viruses</taxon>
        <taxon>Duplodnaviria</taxon>
        <taxon>Heunggongvirae</taxon>
        <taxon>Uroviricota</taxon>
        <taxon>Caudoviricetes</taxon>
        <taxon>Ionavirus</taxon>
        <taxon>Ionavirus W14</taxon>
    </lineage>
</organism>
<proteinExistence type="predicted"/>
<sequence length="63" mass="6934">MIRYHIVAGMIGSHARVIRLAGECETEGEFQQVMADQYGIAQNAKAHGLIKGKVIATRVERLP</sequence>
<dbReference type="RefSeq" id="YP_003359059.1">
    <property type="nucleotide sequence ID" value="NC_013697.1"/>
</dbReference>
<reference evidence="2" key="1">
    <citation type="submission" date="2009-07" db="EMBL/GenBank/DDBJ databases">
        <authorList>
            <person name="Kropinski A.M."/>
            <person name="Villegas A."/>
            <person name="Lingohr E.J."/>
        </authorList>
    </citation>
    <scope>NUCLEOTIDE SEQUENCE [LARGE SCALE GENOMIC DNA]</scope>
</reference>
<evidence type="ECO:0000313" key="2">
    <source>
        <dbReference type="Proteomes" id="UP000008986"/>
    </source>
</evidence>
<accession>C9DGH6</accession>
<dbReference type="EMBL" id="GQ357915">
    <property type="protein sequence ID" value="ACV50227.1"/>
    <property type="molecule type" value="Genomic_DNA"/>
</dbReference>
<protein>
    <submittedName>
        <fullName evidence="1">Uncharacterized protein</fullName>
    </submittedName>
</protein>
<dbReference type="KEGG" id="vg:8684153"/>
<dbReference type="GeneID" id="8684153"/>
<gene>
    <name evidence="1" type="primary">205</name>
</gene>